<sequence>MGVNSFFIRRFRARPAVSIQTAWRGLPSVM</sequence>
<accession>A0A0E9VH20</accession>
<dbReference type="EMBL" id="GBXM01031210">
    <property type="protein sequence ID" value="JAH77367.1"/>
    <property type="molecule type" value="Transcribed_RNA"/>
</dbReference>
<reference evidence="1" key="2">
    <citation type="journal article" date="2015" name="Fish Shellfish Immunol.">
        <title>Early steps in the European eel (Anguilla anguilla)-Vibrio vulnificus interaction in the gills: Role of the RtxA13 toxin.</title>
        <authorList>
            <person name="Callol A."/>
            <person name="Pajuelo D."/>
            <person name="Ebbesson L."/>
            <person name="Teles M."/>
            <person name="MacKenzie S."/>
            <person name="Amaro C."/>
        </authorList>
    </citation>
    <scope>NUCLEOTIDE SEQUENCE</scope>
</reference>
<protein>
    <submittedName>
        <fullName evidence="1">Uncharacterized protein</fullName>
    </submittedName>
</protein>
<dbReference type="AlphaFoldDB" id="A0A0E9VH20"/>
<evidence type="ECO:0000313" key="1">
    <source>
        <dbReference type="EMBL" id="JAH77367.1"/>
    </source>
</evidence>
<reference evidence="1" key="1">
    <citation type="submission" date="2014-11" db="EMBL/GenBank/DDBJ databases">
        <authorList>
            <person name="Amaro Gonzalez C."/>
        </authorList>
    </citation>
    <scope>NUCLEOTIDE SEQUENCE</scope>
</reference>
<name>A0A0E9VH20_ANGAN</name>
<proteinExistence type="predicted"/>
<organism evidence="1">
    <name type="scientific">Anguilla anguilla</name>
    <name type="common">European freshwater eel</name>
    <name type="synonym">Muraena anguilla</name>
    <dbReference type="NCBI Taxonomy" id="7936"/>
    <lineage>
        <taxon>Eukaryota</taxon>
        <taxon>Metazoa</taxon>
        <taxon>Chordata</taxon>
        <taxon>Craniata</taxon>
        <taxon>Vertebrata</taxon>
        <taxon>Euteleostomi</taxon>
        <taxon>Actinopterygii</taxon>
        <taxon>Neopterygii</taxon>
        <taxon>Teleostei</taxon>
        <taxon>Anguilliformes</taxon>
        <taxon>Anguillidae</taxon>
        <taxon>Anguilla</taxon>
    </lineage>
</organism>